<evidence type="ECO:0000313" key="2">
    <source>
        <dbReference type="EMBL" id="CAD8174208.1"/>
    </source>
</evidence>
<comment type="caution">
    <text evidence="2">The sequence shown here is derived from an EMBL/GenBank/DDBJ whole genome shotgun (WGS) entry which is preliminary data.</text>
</comment>
<name>A0A8S1V9J7_9CILI</name>
<dbReference type="PROSITE" id="PS50011">
    <property type="entry name" value="PROTEIN_KINASE_DOM"/>
    <property type="match status" value="1"/>
</dbReference>
<dbReference type="GO" id="GO:0005737">
    <property type="term" value="C:cytoplasm"/>
    <property type="evidence" value="ECO:0007669"/>
    <property type="project" value="TreeGrafter"/>
</dbReference>
<reference evidence="2" key="1">
    <citation type="submission" date="2021-01" db="EMBL/GenBank/DDBJ databases">
        <authorList>
            <consortium name="Genoscope - CEA"/>
            <person name="William W."/>
        </authorList>
    </citation>
    <scope>NUCLEOTIDE SEQUENCE</scope>
</reference>
<evidence type="ECO:0000313" key="3">
    <source>
        <dbReference type="Proteomes" id="UP000689195"/>
    </source>
</evidence>
<dbReference type="GO" id="GO:0005634">
    <property type="term" value="C:nucleus"/>
    <property type="evidence" value="ECO:0007669"/>
    <property type="project" value="TreeGrafter"/>
</dbReference>
<dbReference type="GO" id="GO:0044773">
    <property type="term" value="P:mitotic DNA damage checkpoint signaling"/>
    <property type="evidence" value="ECO:0007669"/>
    <property type="project" value="TreeGrafter"/>
</dbReference>
<dbReference type="Proteomes" id="UP000689195">
    <property type="component" value="Unassembled WGS sequence"/>
</dbReference>
<dbReference type="AlphaFoldDB" id="A0A8S1V9J7"/>
<proteinExistence type="predicted"/>
<dbReference type="GO" id="GO:0004674">
    <property type="term" value="F:protein serine/threonine kinase activity"/>
    <property type="evidence" value="ECO:0007669"/>
    <property type="project" value="TreeGrafter"/>
</dbReference>
<dbReference type="EMBL" id="CAJJDO010000060">
    <property type="protein sequence ID" value="CAD8174208.1"/>
    <property type="molecule type" value="Genomic_DNA"/>
</dbReference>
<keyword evidence="3" id="KW-1185">Reference proteome</keyword>
<dbReference type="PANTHER" id="PTHR44167">
    <property type="entry name" value="OVARIAN-SPECIFIC SERINE/THREONINE-PROTEIN KINASE LOK-RELATED"/>
    <property type="match status" value="1"/>
</dbReference>
<sequence>MNFILKSEQNLKYKIPLNLSTIIKWIFNGDSTFNGFQFQWKNSWKTILLTHDQSLTLKDNLDGKVTYSNLAKMYNLIHCERSGYSSKVYLTYCCANQKKYYMQIFPISDLTNQEYIRLIQIINITHPNILKCEEYFVEEKNLYIVTNILNGRTLKERIGSQYRMEPQEIISIMKTLLKFINDMHKQGYVFREITSTNIFLQSDGEILLIDFELLVKIEEAFRTKAVSKEKDFMHEFKDSTKNTHEDWVEMERFCYEQHDVLILGYLLKEMLTSKVQQLHPQERARQLTINKTILIHKSPKYYLCQLLQRMLEPDPKGRITIQNAIYFLEDIDFDDNSYEDFPDTSEEQQFQPVKSISIKTFLV</sequence>
<accession>A0A8S1V9J7</accession>
<dbReference type="GO" id="GO:0005524">
    <property type="term" value="F:ATP binding"/>
    <property type="evidence" value="ECO:0007669"/>
    <property type="project" value="InterPro"/>
</dbReference>
<dbReference type="Pfam" id="PF00069">
    <property type="entry name" value="Pkinase"/>
    <property type="match status" value="1"/>
</dbReference>
<gene>
    <name evidence="2" type="ORF">PPENT_87.1.T0600280</name>
</gene>
<evidence type="ECO:0000259" key="1">
    <source>
        <dbReference type="PROSITE" id="PS50011"/>
    </source>
</evidence>
<dbReference type="SMART" id="SM00220">
    <property type="entry name" value="S_TKc"/>
    <property type="match status" value="1"/>
</dbReference>
<dbReference type="InterPro" id="IPR000719">
    <property type="entry name" value="Prot_kinase_dom"/>
</dbReference>
<protein>
    <recommendedName>
        <fullName evidence="1">Protein kinase domain-containing protein</fullName>
    </recommendedName>
</protein>
<organism evidence="2 3">
    <name type="scientific">Paramecium pentaurelia</name>
    <dbReference type="NCBI Taxonomy" id="43138"/>
    <lineage>
        <taxon>Eukaryota</taxon>
        <taxon>Sar</taxon>
        <taxon>Alveolata</taxon>
        <taxon>Ciliophora</taxon>
        <taxon>Intramacronucleata</taxon>
        <taxon>Oligohymenophorea</taxon>
        <taxon>Peniculida</taxon>
        <taxon>Parameciidae</taxon>
        <taxon>Paramecium</taxon>
    </lineage>
</organism>
<feature type="domain" description="Protein kinase" evidence="1">
    <location>
        <begin position="74"/>
        <end position="328"/>
    </location>
</feature>
<dbReference type="PANTHER" id="PTHR44167:SF18">
    <property type="entry name" value="PROTEIN KINASE DOMAIN-CONTAINING PROTEIN"/>
    <property type="match status" value="1"/>
</dbReference>
<dbReference type="OrthoDB" id="4062651at2759"/>